<dbReference type="EMBL" id="VIEB01015997">
    <property type="protein sequence ID" value="TQD68603.1"/>
    <property type="molecule type" value="Genomic_DNA"/>
</dbReference>
<reference evidence="1 2" key="1">
    <citation type="journal article" date="2019" name="G3 (Bethesda)">
        <title>Sequencing of a Wild Apple (Malus baccata) Genome Unravels the Differences Between Cultivated and Wild Apple Species Regarding Disease Resistance and Cold Tolerance.</title>
        <authorList>
            <person name="Chen X."/>
        </authorList>
    </citation>
    <scope>NUCLEOTIDE SEQUENCE [LARGE SCALE GENOMIC DNA]</scope>
    <source>
        <strain evidence="2">cv. Shandingzi</strain>
        <tissue evidence="1">Leaves</tissue>
    </source>
</reference>
<dbReference type="Proteomes" id="UP000315295">
    <property type="component" value="Unassembled WGS sequence"/>
</dbReference>
<proteinExistence type="predicted"/>
<accession>A0A540K2V0</accession>
<organism evidence="1 2">
    <name type="scientific">Malus baccata</name>
    <name type="common">Siberian crab apple</name>
    <name type="synonym">Pyrus baccata</name>
    <dbReference type="NCBI Taxonomy" id="106549"/>
    <lineage>
        <taxon>Eukaryota</taxon>
        <taxon>Viridiplantae</taxon>
        <taxon>Streptophyta</taxon>
        <taxon>Embryophyta</taxon>
        <taxon>Tracheophyta</taxon>
        <taxon>Spermatophyta</taxon>
        <taxon>Magnoliopsida</taxon>
        <taxon>eudicotyledons</taxon>
        <taxon>Gunneridae</taxon>
        <taxon>Pentapetalae</taxon>
        <taxon>rosids</taxon>
        <taxon>fabids</taxon>
        <taxon>Rosales</taxon>
        <taxon>Rosaceae</taxon>
        <taxon>Amygdaloideae</taxon>
        <taxon>Maleae</taxon>
        <taxon>Malus</taxon>
    </lineage>
</organism>
<keyword evidence="2" id="KW-1185">Reference proteome</keyword>
<comment type="caution">
    <text evidence="1">The sequence shown here is derived from an EMBL/GenBank/DDBJ whole genome shotgun (WGS) entry which is preliminary data.</text>
</comment>
<evidence type="ECO:0000313" key="1">
    <source>
        <dbReference type="EMBL" id="TQD68603.1"/>
    </source>
</evidence>
<gene>
    <name evidence="1" type="ORF">C1H46_045864</name>
</gene>
<dbReference type="AlphaFoldDB" id="A0A540K2V0"/>
<sequence length="66" mass="7711">MWRHVSDQPPNTTATCATRSRPKSTKVVFYTCSRELISLEQIGMYMKTENKHIITTQQWKTGRSSY</sequence>
<name>A0A540K2V0_MALBA</name>
<protein>
    <submittedName>
        <fullName evidence="1">Uncharacterized protein</fullName>
    </submittedName>
</protein>
<evidence type="ECO:0000313" key="2">
    <source>
        <dbReference type="Proteomes" id="UP000315295"/>
    </source>
</evidence>